<dbReference type="InterPro" id="IPR043502">
    <property type="entry name" value="DNA/RNA_pol_sf"/>
</dbReference>
<dbReference type="AlphaFoldDB" id="A0A835PA63"/>
<evidence type="ECO:0000259" key="1">
    <source>
        <dbReference type="Pfam" id="PF07727"/>
    </source>
</evidence>
<dbReference type="EMBL" id="JADCNM010000319">
    <property type="protein sequence ID" value="KAG0448351.1"/>
    <property type="molecule type" value="Genomic_DNA"/>
</dbReference>
<name>A0A835PA63_VANPL</name>
<evidence type="ECO:0000313" key="3">
    <source>
        <dbReference type="Proteomes" id="UP000639772"/>
    </source>
</evidence>
<dbReference type="PANTHER" id="PTHR11439">
    <property type="entry name" value="GAG-POL-RELATED RETROTRANSPOSON"/>
    <property type="match status" value="1"/>
</dbReference>
<dbReference type="OrthoDB" id="1921865at2759"/>
<protein>
    <recommendedName>
        <fullName evidence="1">Reverse transcriptase Ty1/copia-type domain-containing protein</fullName>
    </recommendedName>
</protein>
<dbReference type="Proteomes" id="UP000639772">
    <property type="component" value="Unassembled WGS sequence"/>
</dbReference>
<dbReference type="CDD" id="cd09272">
    <property type="entry name" value="RNase_HI_RT_Ty1"/>
    <property type="match status" value="1"/>
</dbReference>
<feature type="domain" description="Reverse transcriptase Ty1/copia-type" evidence="1">
    <location>
        <begin position="11"/>
        <end position="253"/>
    </location>
</feature>
<proteinExistence type="predicted"/>
<sequence>MNDELVQFERNQVWDLVPRPNDKTIIGTKWVFKNKVDENGEVIRNKARLVAKGYCQIEGVDVDETFAPVARLEAIRLLLAYACHKGFKLYQMDVKSAFLNGYINEEVYVEQPPGFEIHDKLDHVYKLKKALYGLKQAPRAWYERLCIFLTSNGFHRGKIDNTLFVQNSTEGQLVCQVYVDDIIFGASNVEMCMKFADLMKNEFEMSMMGELTFFLGLQVKQTSEGIFISQTKYLIGLLKKFGFESMKSRKTPISTSTIISKDETGKSIDTKLFRGMIGSLLYLTASRPDIVFSVGLCARFQANPKESHLQAIKHIFKYLIGTKTLGLWYPRCESGFDLIAYTDADFAGSKTDRKSTSGMCQLVGGSLISWDSRKQNCVALSTTEAEYIAAGSCVAQVLWLKQQLLDYGLEFSQIPIFCDNSSAICLSKDPVQHSRTKHIELRYHFIREHVQKKEIQLSFVPSSAQMADIFTKPLPTDVFHRLRLSLGVINPFE</sequence>
<dbReference type="InterPro" id="IPR013103">
    <property type="entry name" value="RVT_2"/>
</dbReference>
<accession>A0A835PA63</accession>
<dbReference type="Pfam" id="PF07727">
    <property type="entry name" value="RVT_2"/>
    <property type="match status" value="1"/>
</dbReference>
<dbReference type="PANTHER" id="PTHR11439:SF442">
    <property type="entry name" value="CYSTEINE-RICH RLK (RECEPTOR-LIKE PROTEIN KINASE) 8"/>
    <property type="match status" value="1"/>
</dbReference>
<comment type="caution">
    <text evidence="2">The sequence shown here is derived from an EMBL/GenBank/DDBJ whole genome shotgun (WGS) entry which is preliminary data.</text>
</comment>
<dbReference type="SUPFAM" id="SSF56672">
    <property type="entry name" value="DNA/RNA polymerases"/>
    <property type="match status" value="1"/>
</dbReference>
<gene>
    <name evidence="2" type="ORF">HPP92_027876</name>
</gene>
<evidence type="ECO:0000313" key="2">
    <source>
        <dbReference type="EMBL" id="KAG0448351.1"/>
    </source>
</evidence>
<reference evidence="2 3" key="1">
    <citation type="journal article" date="2020" name="Nat. Food">
        <title>A phased Vanilla planifolia genome enables genetic improvement of flavour and production.</title>
        <authorList>
            <person name="Hasing T."/>
            <person name="Tang H."/>
            <person name="Brym M."/>
            <person name="Khazi F."/>
            <person name="Huang T."/>
            <person name="Chambers A.H."/>
        </authorList>
    </citation>
    <scope>NUCLEOTIDE SEQUENCE [LARGE SCALE GENOMIC DNA]</scope>
    <source>
        <tissue evidence="2">Leaf</tissue>
    </source>
</reference>
<organism evidence="2 3">
    <name type="scientific">Vanilla planifolia</name>
    <name type="common">Vanilla</name>
    <dbReference type="NCBI Taxonomy" id="51239"/>
    <lineage>
        <taxon>Eukaryota</taxon>
        <taxon>Viridiplantae</taxon>
        <taxon>Streptophyta</taxon>
        <taxon>Embryophyta</taxon>
        <taxon>Tracheophyta</taxon>
        <taxon>Spermatophyta</taxon>
        <taxon>Magnoliopsida</taxon>
        <taxon>Liliopsida</taxon>
        <taxon>Asparagales</taxon>
        <taxon>Orchidaceae</taxon>
        <taxon>Vanilloideae</taxon>
        <taxon>Vanilleae</taxon>
        <taxon>Vanilla</taxon>
    </lineage>
</organism>